<dbReference type="Proteomes" id="UP000008703">
    <property type="component" value="Chromosome"/>
</dbReference>
<reference evidence="3" key="1">
    <citation type="submission" date="2011-08" db="EMBL/GenBank/DDBJ databases">
        <title>Complete sequence of chromosome of Streptomyces violaceusniger Tu 4113.</title>
        <authorList>
            <consortium name="US DOE Joint Genome Institute"/>
            <person name="Lucas S."/>
            <person name="Han J."/>
            <person name="Lapidus A."/>
            <person name="Cheng J.-F."/>
            <person name="Goodwin L."/>
            <person name="Pitluck S."/>
            <person name="Peters L."/>
            <person name="Ivanova N."/>
            <person name="Daligault H."/>
            <person name="Detter J.C."/>
            <person name="Han C."/>
            <person name="Tapia R."/>
            <person name="Land M."/>
            <person name="Hauser L."/>
            <person name="Kyrpides N."/>
            <person name="Ivanova N."/>
            <person name="Pagani I."/>
            <person name="Hagen A."/>
            <person name="Katz L."/>
            <person name="Fiedler H.-P."/>
            <person name="Keasling J."/>
            <person name="Fortman J."/>
            <person name="Woyke T."/>
        </authorList>
    </citation>
    <scope>NUCLEOTIDE SEQUENCE [LARGE SCALE GENOMIC DNA]</scope>
    <source>
        <strain evidence="3">Tu 4113</strain>
    </source>
</reference>
<dbReference type="InterPro" id="IPR002347">
    <property type="entry name" value="SDR_fam"/>
</dbReference>
<dbReference type="Pfam" id="PF13561">
    <property type="entry name" value="adh_short_C2"/>
    <property type="match status" value="1"/>
</dbReference>
<organism evidence="3 4">
    <name type="scientific">Streptomyces violaceusniger (strain Tu 4113)</name>
    <dbReference type="NCBI Taxonomy" id="653045"/>
    <lineage>
        <taxon>Bacteria</taxon>
        <taxon>Bacillati</taxon>
        <taxon>Actinomycetota</taxon>
        <taxon>Actinomycetes</taxon>
        <taxon>Kitasatosporales</taxon>
        <taxon>Streptomycetaceae</taxon>
        <taxon>Streptomyces</taxon>
        <taxon>Streptomyces violaceusniger group</taxon>
    </lineage>
</organism>
<dbReference type="Gene3D" id="3.40.50.720">
    <property type="entry name" value="NAD(P)-binding Rossmann-like Domain"/>
    <property type="match status" value="1"/>
</dbReference>
<dbReference type="PANTHER" id="PTHR43477:SF1">
    <property type="entry name" value="DIHYDROANTICAPSIN 7-DEHYDROGENASE"/>
    <property type="match status" value="1"/>
</dbReference>
<evidence type="ECO:0000256" key="2">
    <source>
        <dbReference type="ARBA" id="ARBA00023002"/>
    </source>
</evidence>
<dbReference type="PANTHER" id="PTHR43477">
    <property type="entry name" value="DIHYDROANTICAPSIN 7-DEHYDROGENASE"/>
    <property type="match status" value="1"/>
</dbReference>
<proteinExistence type="inferred from homology"/>
<comment type="similarity">
    <text evidence="1">Belongs to the short-chain dehydrogenases/reductases (SDR) family.</text>
</comment>
<sequence length="198" mass="20705">MKILLIGATGTLGTAVHKELSARGHEILAVGRTGGDLRYDVTDPAQTAAMYECAGRVDAVVSTAGDVPFKPVTEMTPEDYLAAFQGKALSQIDLVRQGVTRIAERGSFTLITGVLAREPIPTGTAASMANGAVEAFVCAAAIEIAPQRINAVSPTVFTESLSYYGNYFPGMGSVDLADVAQVYVRSVEGAQTGQVYAL</sequence>
<keyword evidence="2" id="KW-0560">Oxidoreductase</keyword>
<dbReference type="HOGENOM" id="CLU_091006_0_0_11"/>
<dbReference type="PRINTS" id="PR00081">
    <property type="entry name" value="GDHRDH"/>
</dbReference>
<accession>G2PDJ0</accession>
<dbReference type="InterPro" id="IPR036291">
    <property type="entry name" value="NAD(P)-bd_dom_sf"/>
</dbReference>
<keyword evidence="4" id="KW-1185">Reference proteome</keyword>
<protein>
    <submittedName>
        <fullName evidence="3">dTDP-4-dehydrorhamnose reductase</fullName>
    </submittedName>
</protein>
<name>G2PDJ0_STRV4</name>
<evidence type="ECO:0000313" key="4">
    <source>
        <dbReference type="Proteomes" id="UP000008703"/>
    </source>
</evidence>
<dbReference type="SUPFAM" id="SSF51735">
    <property type="entry name" value="NAD(P)-binding Rossmann-fold domains"/>
    <property type="match status" value="1"/>
</dbReference>
<evidence type="ECO:0000256" key="1">
    <source>
        <dbReference type="ARBA" id="ARBA00006484"/>
    </source>
</evidence>
<gene>
    <name evidence="3" type="ORF">Strvi_2571</name>
</gene>
<dbReference type="AlphaFoldDB" id="G2PDJ0"/>
<dbReference type="GO" id="GO:0016491">
    <property type="term" value="F:oxidoreductase activity"/>
    <property type="evidence" value="ECO:0007669"/>
    <property type="project" value="UniProtKB-KW"/>
</dbReference>
<dbReference type="EMBL" id="CP002994">
    <property type="protein sequence ID" value="AEM82290.1"/>
    <property type="molecule type" value="Genomic_DNA"/>
</dbReference>
<dbReference type="KEGG" id="svl:Strvi_2571"/>
<dbReference type="eggNOG" id="COG1028">
    <property type="taxonomic scope" value="Bacteria"/>
</dbReference>
<dbReference type="InterPro" id="IPR051122">
    <property type="entry name" value="SDR_DHRS6-like"/>
</dbReference>
<dbReference type="NCBIfam" id="NF005754">
    <property type="entry name" value="PRK07578.1"/>
    <property type="match status" value="1"/>
</dbReference>
<dbReference type="RefSeq" id="WP_014055795.1">
    <property type="nucleotide sequence ID" value="NC_015957.1"/>
</dbReference>
<evidence type="ECO:0000313" key="3">
    <source>
        <dbReference type="EMBL" id="AEM82290.1"/>
    </source>
</evidence>
<dbReference type="CDD" id="cd11731">
    <property type="entry name" value="Lin1944_like_SDR_c"/>
    <property type="match status" value="1"/>
</dbReference>